<dbReference type="InterPro" id="IPR036116">
    <property type="entry name" value="FN3_sf"/>
</dbReference>
<dbReference type="SUPFAM" id="SSF49265">
    <property type="entry name" value="Fibronectin type III"/>
    <property type="match status" value="1"/>
</dbReference>
<feature type="non-terminal residue" evidence="2">
    <location>
        <position position="1"/>
    </location>
</feature>
<dbReference type="Gene3D" id="2.60.40.10">
    <property type="entry name" value="Immunoglobulins"/>
    <property type="match status" value="1"/>
</dbReference>
<dbReference type="InterPro" id="IPR013783">
    <property type="entry name" value="Ig-like_fold"/>
</dbReference>
<feature type="non-terminal residue" evidence="2">
    <location>
        <position position="250"/>
    </location>
</feature>
<feature type="domain" description="Fibronectin type-III" evidence="1">
    <location>
        <begin position="110"/>
        <end position="207"/>
    </location>
</feature>
<accession>A0A383ARD0</accession>
<organism evidence="2">
    <name type="scientific">marine metagenome</name>
    <dbReference type="NCBI Taxonomy" id="408172"/>
    <lineage>
        <taxon>unclassified sequences</taxon>
        <taxon>metagenomes</taxon>
        <taxon>ecological metagenomes</taxon>
    </lineage>
</organism>
<dbReference type="InterPro" id="IPR003961">
    <property type="entry name" value="FN3_dom"/>
</dbReference>
<proteinExistence type="predicted"/>
<evidence type="ECO:0000259" key="1">
    <source>
        <dbReference type="PROSITE" id="PS50853"/>
    </source>
</evidence>
<gene>
    <name evidence="2" type="ORF">METZ01_LOCUS462985</name>
</gene>
<name>A0A383ARD0_9ZZZZ</name>
<sequence>ETLVILDIVDVPEDQGGWVNVHFEGSVFDNIDPTNRTEAYYVQRNDGEYWNNVGSAPAINDSVYVVQVMTLTDSTSEDNNGMTEFRVVASMDECTKISESAWGYSIDNIAPGVPIDLLTTSSAGGLLLTWKPNSEEDLLHYGIYRSTQSDFSPELMDSYTYATDDTSFIDSDIEVGTTYYYCISAIDSSGNESEYSTQVGNVYLSIDDGLLIPTHFTLHSNHPNPFNPITTLRYDLPEDALVTLTVYNML</sequence>
<dbReference type="EMBL" id="UINC01194174">
    <property type="protein sequence ID" value="SVE10131.1"/>
    <property type="molecule type" value="Genomic_DNA"/>
</dbReference>
<dbReference type="AlphaFoldDB" id="A0A383ARD0"/>
<dbReference type="PROSITE" id="PS50853">
    <property type="entry name" value="FN3"/>
    <property type="match status" value="1"/>
</dbReference>
<evidence type="ECO:0000313" key="2">
    <source>
        <dbReference type="EMBL" id="SVE10131.1"/>
    </source>
</evidence>
<protein>
    <recommendedName>
        <fullName evidence="1">Fibronectin type-III domain-containing protein</fullName>
    </recommendedName>
</protein>
<dbReference type="CDD" id="cd00063">
    <property type="entry name" value="FN3"/>
    <property type="match status" value="1"/>
</dbReference>
<reference evidence="2" key="1">
    <citation type="submission" date="2018-05" db="EMBL/GenBank/DDBJ databases">
        <authorList>
            <person name="Lanie J.A."/>
            <person name="Ng W.-L."/>
            <person name="Kazmierczak K.M."/>
            <person name="Andrzejewski T.M."/>
            <person name="Davidsen T.M."/>
            <person name="Wayne K.J."/>
            <person name="Tettelin H."/>
            <person name="Glass J.I."/>
            <person name="Rusch D."/>
            <person name="Podicherti R."/>
            <person name="Tsui H.-C.T."/>
            <person name="Winkler M.E."/>
        </authorList>
    </citation>
    <scope>NUCLEOTIDE SEQUENCE</scope>
</reference>